<evidence type="ECO:0000313" key="3">
    <source>
        <dbReference type="Proteomes" id="UP000029462"/>
    </source>
</evidence>
<dbReference type="Pfam" id="PF25181">
    <property type="entry name" value="Phage_Bbp19"/>
    <property type="match status" value="1"/>
</dbReference>
<dbReference type="InterPro" id="IPR057447">
    <property type="entry name" value="Bbp19-like_phage"/>
</dbReference>
<name>A0A090V1L2_PSEVU</name>
<evidence type="ECO:0000259" key="1">
    <source>
        <dbReference type="Pfam" id="PF25181"/>
    </source>
</evidence>
<proteinExistence type="predicted"/>
<accession>A0A090V1L2</accession>
<dbReference type="EMBL" id="BBMZ01000006">
    <property type="protein sequence ID" value="GAL57159.1"/>
    <property type="molecule type" value="Genomic_DNA"/>
</dbReference>
<reference evidence="2 3" key="1">
    <citation type="submission" date="2014-09" db="EMBL/GenBank/DDBJ databases">
        <title>Whole genome shotgun sequence of Escherichia vulneris NBRC 102420.</title>
        <authorList>
            <person name="Yoshida Y."/>
            <person name="Hosoyama A."/>
            <person name="Tsuchikane K."/>
            <person name="Ohji S."/>
            <person name="Ichikawa N."/>
            <person name="Kimura A."/>
            <person name="Yamazoe A."/>
            <person name="Ezaki T."/>
            <person name="Fujita N."/>
        </authorList>
    </citation>
    <scope>NUCLEOTIDE SEQUENCE [LARGE SCALE GENOMIC DNA]</scope>
    <source>
        <strain evidence="2 3">NBRC 102420</strain>
    </source>
</reference>
<organism evidence="2 3">
    <name type="scientific">Pseudescherichia vulneris NBRC 102420</name>
    <dbReference type="NCBI Taxonomy" id="1115515"/>
    <lineage>
        <taxon>Bacteria</taxon>
        <taxon>Pseudomonadati</taxon>
        <taxon>Pseudomonadota</taxon>
        <taxon>Gammaproteobacteria</taxon>
        <taxon>Enterobacterales</taxon>
        <taxon>Enterobacteriaceae</taxon>
        <taxon>Pseudescherichia</taxon>
    </lineage>
</organism>
<feature type="domain" description="Bbp19-like phage" evidence="1">
    <location>
        <begin position="30"/>
        <end position="92"/>
    </location>
</feature>
<dbReference type="RefSeq" id="WP_042389192.1">
    <property type="nucleotide sequence ID" value="NZ_BBMZ01000006.1"/>
</dbReference>
<keyword evidence="3" id="KW-1185">Reference proteome</keyword>
<protein>
    <recommendedName>
        <fullName evidence="1">Bbp19-like phage domain-containing protein</fullName>
    </recommendedName>
</protein>
<sequence length="101" mass="11517">MTDTWDDDQPNPEQVRLQQIRTERDADDIRQVMGTEQGRRVVWAVLEQGKVFGSTFAIDPAVTAFNEGQRNLALALFSRVMAVCPEQYLKMADEANTQEEK</sequence>
<comment type="caution">
    <text evidence="2">The sequence shown here is derived from an EMBL/GenBank/DDBJ whole genome shotgun (WGS) entry which is preliminary data.</text>
</comment>
<dbReference type="eggNOG" id="ENOG50336Z4">
    <property type="taxonomic scope" value="Bacteria"/>
</dbReference>
<dbReference type="AlphaFoldDB" id="A0A090V1L2"/>
<dbReference type="Proteomes" id="UP000029462">
    <property type="component" value="Unassembled WGS sequence"/>
</dbReference>
<gene>
    <name evidence="2" type="ORF">EV102420_06_00330</name>
</gene>
<evidence type="ECO:0000313" key="2">
    <source>
        <dbReference type="EMBL" id="GAL57159.1"/>
    </source>
</evidence>
<dbReference type="STRING" id="1115515.EV102420_06_00330"/>
<dbReference type="OrthoDB" id="7271057at2"/>